<comment type="caution">
    <text evidence="2">The sequence shown here is derived from an EMBL/GenBank/DDBJ whole genome shotgun (WGS) entry which is preliminary data.</text>
</comment>
<dbReference type="EMBL" id="QJKJ01007086">
    <property type="protein sequence ID" value="RDX84305.1"/>
    <property type="molecule type" value="Genomic_DNA"/>
</dbReference>
<feature type="non-terminal residue" evidence="2">
    <location>
        <position position="1"/>
    </location>
</feature>
<feature type="region of interest" description="Disordered" evidence="1">
    <location>
        <begin position="90"/>
        <end position="113"/>
    </location>
</feature>
<dbReference type="Proteomes" id="UP000257109">
    <property type="component" value="Unassembled WGS sequence"/>
</dbReference>
<evidence type="ECO:0008006" key="4">
    <source>
        <dbReference type="Google" id="ProtNLM"/>
    </source>
</evidence>
<dbReference type="AlphaFoldDB" id="A0A371G165"/>
<keyword evidence="3" id="KW-1185">Reference proteome</keyword>
<evidence type="ECO:0000256" key="1">
    <source>
        <dbReference type="SAM" id="MobiDB-lite"/>
    </source>
</evidence>
<feature type="compositionally biased region" description="Basic residues" evidence="1">
    <location>
        <begin position="92"/>
        <end position="104"/>
    </location>
</feature>
<proteinExistence type="predicted"/>
<dbReference type="OrthoDB" id="1418370at2759"/>
<accession>A0A371G165</accession>
<evidence type="ECO:0000313" key="2">
    <source>
        <dbReference type="EMBL" id="RDX84305.1"/>
    </source>
</evidence>
<gene>
    <name evidence="2" type="ORF">CR513_34663</name>
</gene>
<sequence>MDTLKRKNRKAYTYLAKWPKQSWTKAYFSDHPKVDNITNNNCEVYNAKILKLDKQKKERNKWTTIWSGDGDGNRYEEYLECTNFDKSLPPPIKKKHGRLKKARRKDGNEGQVINNRLKRSYPTPTCARCGFKGHNSKGCTDFRVLLKPKNWIPIEEPIATEDEMTKDEMTKDATTKVAIQDATPQVVVY</sequence>
<protein>
    <recommendedName>
        <fullName evidence="4">CCHC-type domain-containing protein</fullName>
    </recommendedName>
</protein>
<reference evidence="2" key="1">
    <citation type="submission" date="2018-05" db="EMBL/GenBank/DDBJ databases">
        <title>Draft genome of Mucuna pruriens seed.</title>
        <authorList>
            <person name="Nnadi N.E."/>
            <person name="Vos R."/>
            <person name="Hasami M.H."/>
            <person name="Devisetty U.K."/>
            <person name="Aguiy J.C."/>
        </authorList>
    </citation>
    <scope>NUCLEOTIDE SEQUENCE [LARGE SCALE GENOMIC DNA]</scope>
    <source>
        <strain evidence="2">JCA_2017</strain>
    </source>
</reference>
<evidence type="ECO:0000313" key="3">
    <source>
        <dbReference type="Proteomes" id="UP000257109"/>
    </source>
</evidence>
<organism evidence="2 3">
    <name type="scientific">Mucuna pruriens</name>
    <name type="common">Velvet bean</name>
    <name type="synonym">Dolichos pruriens</name>
    <dbReference type="NCBI Taxonomy" id="157652"/>
    <lineage>
        <taxon>Eukaryota</taxon>
        <taxon>Viridiplantae</taxon>
        <taxon>Streptophyta</taxon>
        <taxon>Embryophyta</taxon>
        <taxon>Tracheophyta</taxon>
        <taxon>Spermatophyta</taxon>
        <taxon>Magnoliopsida</taxon>
        <taxon>eudicotyledons</taxon>
        <taxon>Gunneridae</taxon>
        <taxon>Pentapetalae</taxon>
        <taxon>rosids</taxon>
        <taxon>fabids</taxon>
        <taxon>Fabales</taxon>
        <taxon>Fabaceae</taxon>
        <taxon>Papilionoideae</taxon>
        <taxon>50 kb inversion clade</taxon>
        <taxon>NPAAA clade</taxon>
        <taxon>indigoferoid/millettioid clade</taxon>
        <taxon>Phaseoleae</taxon>
        <taxon>Mucuna</taxon>
    </lineage>
</organism>
<name>A0A371G165_MUCPR</name>